<keyword evidence="2" id="KW-1133">Transmembrane helix</keyword>
<feature type="domain" description="DUF6534" evidence="3">
    <location>
        <begin position="144"/>
        <end position="259"/>
    </location>
</feature>
<keyword evidence="5" id="KW-1185">Reference proteome</keyword>
<proteinExistence type="predicted"/>
<evidence type="ECO:0000313" key="5">
    <source>
        <dbReference type="Proteomes" id="UP001362999"/>
    </source>
</evidence>
<keyword evidence="2" id="KW-0812">Transmembrane</keyword>
<evidence type="ECO:0000256" key="1">
    <source>
        <dbReference type="SAM" id="MobiDB-lite"/>
    </source>
</evidence>
<feature type="transmembrane region" description="Helical" evidence="2">
    <location>
        <begin position="139"/>
        <end position="159"/>
    </location>
</feature>
<organism evidence="4 5">
    <name type="scientific">Favolaschia claudopus</name>
    <dbReference type="NCBI Taxonomy" id="2862362"/>
    <lineage>
        <taxon>Eukaryota</taxon>
        <taxon>Fungi</taxon>
        <taxon>Dikarya</taxon>
        <taxon>Basidiomycota</taxon>
        <taxon>Agaricomycotina</taxon>
        <taxon>Agaricomycetes</taxon>
        <taxon>Agaricomycetidae</taxon>
        <taxon>Agaricales</taxon>
        <taxon>Marasmiineae</taxon>
        <taxon>Mycenaceae</taxon>
        <taxon>Favolaschia</taxon>
    </lineage>
</organism>
<evidence type="ECO:0000256" key="2">
    <source>
        <dbReference type="SAM" id="Phobius"/>
    </source>
</evidence>
<keyword evidence="2" id="KW-0472">Membrane</keyword>
<name>A0AAV9ZGW2_9AGAR</name>
<dbReference type="Proteomes" id="UP001362999">
    <property type="component" value="Unassembled WGS sequence"/>
</dbReference>
<gene>
    <name evidence="4" type="ORF">R3P38DRAFT_2808149</name>
</gene>
<feature type="transmembrane region" description="Helical" evidence="2">
    <location>
        <begin position="239"/>
        <end position="265"/>
    </location>
</feature>
<feature type="region of interest" description="Disordered" evidence="1">
    <location>
        <begin position="317"/>
        <end position="338"/>
    </location>
</feature>
<feature type="transmembrane region" description="Helical" evidence="2">
    <location>
        <begin position="107"/>
        <end position="127"/>
    </location>
</feature>
<evidence type="ECO:0000313" key="4">
    <source>
        <dbReference type="EMBL" id="KAK6981389.1"/>
    </source>
</evidence>
<accession>A0AAV9ZGW2</accession>
<dbReference type="InterPro" id="IPR045339">
    <property type="entry name" value="DUF6534"/>
</dbReference>
<feature type="transmembrane region" description="Helical" evidence="2">
    <location>
        <begin position="190"/>
        <end position="212"/>
    </location>
</feature>
<dbReference type="EMBL" id="JAWWNJ010000150">
    <property type="protein sequence ID" value="KAK6981389.1"/>
    <property type="molecule type" value="Genomic_DNA"/>
</dbReference>
<reference evidence="4 5" key="1">
    <citation type="journal article" date="2024" name="J Genomics">
        <title>Draft genome sequencing and assembly of Favolaschia claudopus CIRM-BRFM 2984 isolated from oak limbs.</title>
        <authorList>
            <person name="Navarro D."/>
            <person name="Drula E."/>
            <person name="Chaduli D."/>
            <person name="Cazenave R."/>
            <person name="Ahrendt S."/>
            <person name="Wang J."/>
            <person name="Lipzen A."/>
            <person name="Daum C."/>
            <person name="Barry K."/>
            <person name="Grigoriev I.V."/>
            <person name="Favel A."/>
            <person name="Rosso M.N."/>
            <person name="Martin F."/>
        </authorList>
    </citation>
    <scope>NUCLEOTIDE SEQUENCE [LARGE SCALE GENOMIC DNA]</scope>
    <source>
        <strain evidence="4 5">CIRM-BRFM 2984</strain>
    </source>
</reference>
<comment type="caution">
    <text evidence="4">The sequence shown here is derived from an EMBL/GenBank/DDBJ whole genome shotgun (WGS) entry which is preliminary data.</text>
</comment>
<protein>
    <recommendedName>
        <fullName evidence="3">DUF6534 domain-containing protein</fullName>
    </recommendedName>
</protein>
<dbReference type="AlphaFoldDB" id="A0AAV9ZGW2"/>
<dbReference type="Pfam" id="PF20152">
    <property type="entry name" value="DUF6534"/>
    <property type="match status" value="1"/>
</dbReference>
<evidence type="ECO:0000259" key="3">
    <source>
        <dbReference type="Pfam" id="PF20152"/>
    </source>
</evidence>
<sequence length="338" mass="37665">MSCPSPSSIHATFGLDFIGVIVGAAAADNSFINLQSKLMGYQLKAGVRILCYISYEGFGHYKRNIGGVGNPQILQQIVWCVPRSHASQGHCQREKIAGVFAFFARRVWILSYHNIPVISLIAVLVVAELLLHQNTLGHLVNIFAVAGDLVITVSLVYLLQASSPEVHSEAFHFFLQELMTVRTDALLNRLIIYSLNTGLLTSVCSLVCLLTVKPFPELLHVRPIYFYRFYQLVGLPKTFAFIALYTLLPHFYSISFLGSYAPLFYPSELHLKRILNYSLNSRNLNQEDSPEAPILISSVRWGRDLTTTQEIRGSLQSSEILQSSFPTADSNSDVKPPA</sequence>